<dbReference type="AlphaFoldDB" id="A0A074MCM3"/>
<evidence type="ECO:0000313" key="2">
    <source>
        <dbReference type="Proteomes" id="UP000027931"/>
    </source>
</evidence>
<gene>
    <name evidence="1" type="ORF">EL26_09300</name>
</gene>
<keyword evidence="2" id="KW-1185">Reference proteome</keyword>
<sequence length="92" mass="11075">MGIKYEEFPKEMLAQFRLDMMMLPYEQFLTWSATERQQVVALIAADFETIMTPDERLDLREAYLSTIKDSDRQKMLYEHYQEALKKRQGHVH</sequence>
<name>A0A074MCM3_9BACL</name>
<evidence type="ECO:0000313" key="1">
    <source>
        <dbReference type="EMBL" id="KEO83597.1"/>
    </source>
</evidence>
<dbReference type="EMBL" id="JMIR01000010">
    <property type="protein sequence ID" value="KEO83597.1"/>
    <property type="molecule type" value="Genomic_DNA"/>
</dbReference>
<accession>A0A074MCM3</accession>
<reference evidence="1 2" key="1">
    <citation type="journal article" date="2013" name="Int. J. Syst. Evol. Microbiol.">
        <title>Tumebacillus flagellatus sp. nov., an alpha-amylase/pullulanase-producing bacterium isolated from cassava wastewater.</title>
        <authorList>
            <person name="Wang Q."/>
            <person name="Xie N."/>
            <person name="Qin Y."/>
            <person name="Shen N."/>
            <person name="Zhu J."/>
            <person name="Mi H."/>
            <person name="Huang R."/>
        </authorList>
    </citation>
    <scope>NUCLEOTIDE SEQUENCE [LARGE SCALE GENOMIC DNA]</scope>
    <source>
        <strain evidence="1 2">GST4</strain>
    </source>
</reference>
<comment type="caution">
    <text evidence="1">The sequence shown here is derived from an EMBL/GenBank/DDBJ whole genome shotgun (WGS) entry which is preliminary data.</text>
</comment>
<dbReference type="eggNOG" id="ENOG502ZDCW">
    <property type="taxonomic scope" value="Bacteria"/>
</dbReference>
<dbReference type="OrthoDB" id="2381931at2"/>
<proteinExistence type="predicted"/>
<protein>
    <submittedName>
        <fullName evidence="1">Uncharacterized protein</fullName>
    </submittedName>
</protein>
<dbReference type="RefSeq" id="WP_038087010.1">
    <property type="nucleotide sequence ID" value="NZ_JMIR01000010.1"/>
</dbReference>
<dbReference type="Proteomes" id="UP000027931">
    <property type="component" value="Unassembled WGS sequence"/>
</dbReference>
<organism evidence="1 2">
    <name type="scientific">Tumebacillus flagellatus</name>
    <dbReference type="NCBI Taxonomy" id="1157490"/>
    <lineage>
        <taxon>Bacteria</taxon>
        <taxon>Bacillati</taxon>
        <taxon>Bacillota</taxon>
        <taxon>Bacilli</taxon>
        <taxon>Bacillales</taxon>
        <taxon>Alicyclobacillaceae</taxon>
        <taxon>Tumebacillus</taxon>
    </lineage>
</organism>